<feature type="compositionally biased region" description="Low complexity" evidence="1">
    <location>
        <begin position="128"/>
        <end position="144"/>
    </location>
</feature>
<accession>A0A382IE73</accession>
<feature type="non-terminal residue" evidence="2">
    <location>
        <position position="446"/>
    </location>
</feature>
<evidence type="ECO:0000313" key="2">
    <source>
        <dbReference type="EMBL" id="SVB97896.1"/>
    </source>
</evidence>
<dbReference type="InterPro" id="IPR010221">
    <property type="entry name" value="VCBS_dom"/>
</dbReference>
<reference evidence="2" key="1">
    <citation type="submission" date="2018-05" db="EMBL/GenBank/DDBJ databases">
        <authorList>
            <person name="Lanie J.A."/>
            <person name="Ng W.-L."/>
            <person name="Kazmierczak K.M."/>
            <person name="Andrzejewski T.M."/>
            <person name="Davidsen T.M."/>
            <person name="Wayne K.J."/>
            <person name="Tettelin H."/>
            <person name="Glass J.I."/>
            <person name="Rusch D."/>
            <person name="Podicherti R."/>
            <person name="Tsui H.-C.T."/>
            <person name="Winkler M.E."/>
        </authorList>
    </citation>
    <scope>NUCLEOTIDE SEQUENCE</scope>
</reference>
<proteinExistence type="predicted"/>
<organism evidence="2">
    <name type="scientific">marine metagenome</name>
    <dbReference type="NCBI Taxonomy" id="408172"/>
    <lineage>
        <taxon>unclassified sequences</taxon>
        <taxon>metagenomes</taxon>
        <taxon>ecological metagenomes</taxon>
    </lineage>
</organism>
<gene>
    <name evidence="2" type="ORF">METZ01_LOCUS250750</name>
</gene>
<dbReference type="NCBIfam" id="TIGR01965">
    <property type="entry name" value="VCBS_repeat"/>
    <property type="match status" value="1"/>
</dbReference>
<evidence type="ECO:0000256" key="1">
    <source>
        <dbReference type="SAM" id="MobiDB-lite"/>
    </source>
</evidence>
<dbReference type="AlphaFoldDB" id="A0A382IE73"/>
<evidence type="ECO:0008006" key="3">
    <source>
        <dbReference type="Google" id="ProtNLM"/>
    </source>
</evidence>
<dbReference type="EMBL" id="UINC01066818">
    <property type="protein sequence ID" value="SVB97896.1"/>
    <property type="molecule type" value="Genomic_DNA"/>
</dbReference>
<name>A0A382IE73_9ZZZZ</name>
<feature type="non-terminal residue" evidence="2">
    <location>
        <position position="1"/>
    </location>
</feature>
<feature type="region of interest" description="Disordered" evidence="1">
    <location>
        <begin position="119"/>
        <end position="147"/>
    </location>
</feature>
<protein>
    <recommendedName>
        <fullName evidence="3">RapA2 cadherin-like domain-containing protein</fullName>
    </recommendedName>
</protein>
<sequence length="446" mass="45793">QDLPTTGDSTETILEDATWTASTGDFTYADVDGESITKIKITVLEAVGTLTLGGNDVTLNQEIAVGSLGTLVFTPVAHASGADYDDIEFKVHDGTAYSAAAGEITFAVTAVNDAPVVSGGNTGTAAESTNNVDDTDSDTLTSTDTENDDRTWCIQGVTASGATCTSTGTYGTLVVTVATGAWVYTLDQDDTHTDALDGGDSVDETFTVVVTDDAGTANGGDDDGTATLTITIAGADDAPTTGASSKNIDEDVQTVFATSDFTFADVDGDDSTTTRITIKVLESSGDLECQNKNGATNAWADCVADDYVAAGTDIRFQSASNSVAAVTFSFQVRDGTQNSATAVMTITVVAVDDDPTIDIDDTTLPADGQTTAEDANYVFNEGTDGWDVDEVEANDLTVTLAVDQGSLTLGSTANLAFSVGDGTADATMTFVATDTETNAATDTTTW</sequence>